<comment type="caution">
    <text evidence="1">The sequence shown here is derived from an EMBL/GenBank/DDBJ whole genome shotgun (WGS) entry which is preliminary data.</text>
</comment>
<dbReference type="AlphaFoldDB" id="A0A9D1CWU8"/>
<evidence type="ECO:0000313" key="2">
    <source>
        <dbReference type="Proteomes" id="UP000824260"/>
    </source>
</evidence>
<evidence type="ECO:0000313" key="1">
    <source>
        <dbReference type="EMBL" id="HIQ83003.1"/>
    </source>
</evidence>
<accession>A0A9D1CWU8</accession>
<reference evidence="1" key="2">
    <citation type="journal article" date="2021" name="PeerJ">
        <title>Extensive microbial diversity within the chicken gut microbiome revealed by metagenomics and culture.</title>
        <authorList>
            <person name="Gilroy R."/>
            <person name="Ravi A."/>
            <person name="Getino M."/>
            <person name="Pursley I."/>
            <person name="Horton D.L."/>
            <person name="Alikhan N.F."/>
            <person name="Baker D."/>
            <person name="Gharbi K."/>
            <person name="Hall N."/>
            <person name="Watson M."/>
            <person name="Adriaenssens E.M."/>
            <person name="Foster-Nyarko E."/>
            <person name="Jarju S."/>
            <person name="Secka A."/>
            <person name="Antonio M."/>
            <person name="Oren A."/>
            <person name="Chaudhuri R.R."/>
            <person name="La Ragione R."/>
            <person name="Hildebrand F."/>
            <person name="Pallen M.J."/>
        </authorList>
    </citation>
    <scope>NUCLEOTIDE SEQUENCE</scope>
    <source>
        <strain evidence="1">ChiSjej6B24-2974</strain>
    </source>
</reference>
<organism evidence="1 2">
    <name type="scientific">Candidatus Pullichristensenella stercorigallinarum</name>
    <dbReference type="NCBI Taxonomy" id="2840909"/>
    <lineage>
        <taxon>Bacteria</taxon>
        <taxon>Bacillati</taxon>
        <taxon>Bacillota</taxon>
        <taxon>Clostridia</taxon>
        <taxon>Candidatus Pullichristensenella</taxon>
    </lineage>
</organism>
<name>A0A9D1CWU8_9FIRM</name>
<protein>
    <submittedName>
        <fullName evidence="1">Uncharacterized protein</fullName>
    </submittedName>
</protein>
<reference evidence="1" key="1">
    <citation type="submission" date="2020-10" db="EMBL/GenBank/DDBJ databases">
        <authorList>
            <person name="Gilroy R."/>
        </authorList>
    </citation>
    <scope>NUCLEOTIDE SEQUENCE</scope>
    <source>
        <strain evidence="1">ChiSjej6B24-2974</strain>
    </source>
</reference>
<proteinExistence type="predicted"/>
<gene>
    <name evidence="1" type="ORF">IAA52_07855</name>
</gene>
<dbReference type="Proteomes" id="UP000824260">
    <property type="component" value="Unassembled WGS sequence"/>
</dbReference>
<dbReference type="EMBL" id="DVFZ01000078">
    <property type="protein sequence ID" value="HIQ83003.1"/>
    <property type="molecule type" value="Genomic_DNA"/>
</dbReference>
<sequence length="144" mass="16374">MAGWILCGGTGSLLDGAFNLTEHCRRGCVRRRAHRQPRFPGIKQGYILKSRRAGFLRDRHIQTMQNDAKGAVHTQRMEQSLRFVRVHTGRARVLEVVAVIGDAVHRRFHDSGVNLQAAVCFFFQAPCLPQRGKRHAHILWPQCP</sequence>